<dbReference type="AlphaFoldDB" id="A0A1I5MU75"/>
<dbReference type="InterPro" id="IPR012334">
    <property type="entry name" value="Pectin_lyas_fold"/>
</dbReference>
<dbReference type="InterPro" id="IPR022441">
    <property type="entry name" value="Para_beta_helix_rpt-2"/>
</dbReference>
<dbReference type="InterPro" id="IPR006626">
    <property type="entry name" value="PbH1"/>
</dbReference>
<dbReference type="EMBL" id="FOXI01000001">
    <property type="protein sequence ID" value="SFP13059.1"/>
    <property type="molecule type" value="Genomic_DNA"/>
</dbReference>
<accession>A0A1I5MU75</accession>
<dbReference type="InterPro" id="IPR007742">
    <property type="entry name" value="NosD_dom"/>
</dbReference>
<evidence type="ECO:0000313" key="2">
    <source>
        <dbReference type="EMBL" id="SFP13059.1"/>
    </source>
</evidence>
<dbReference type="Pfam" id="PF05048">
    <property type="entry name" value="NosD"/>
    <property type="match status" value="1"/>
</dbReference>
<dbReference type="SMART" id="SM00722">
    <property type="entry name" value="CASH"/>
    <property type="match status" value="2"/>
</dbReference>
<dbReference type="Gene3D" id="2.160.20.10">
    <property type="entry name" value="Single-stranded right-handed beta-helix, Pectin lyase-like"/>
    <property type="match status" value="2"/>
</dbReference>
<proteinExistence type="predicted"/>
<dbReference type="RefSeq" id="WP_074875073.1">
    <property type="nucleotide sequence ID" value="NZ_FOXI01000001.1"/>
</dbReference>
<evidence type="ECO:0000313" key="3">
    <source>
        <dbReference type="Proteomes" id="UP000183769"/>
    </source>
</evidence>
<sequence>MDDAGLERGFVALVVVVAAALVGVTFAPTSAATPTPAADAERPDDFAFDPVTESGVATVGDESFDSVQRAVDAAEPGETVLLRGRFDERVVVNTTGVTVTTAPDARAVIDGGQEGDVVTVEAPNVTVRGVWIRNAGMDTSTNDAGVWVDAPNVTVADSRLTRITFGVWVDGVDDARLRNNTIVGRENVTPRSYRGNGIQLWKTAGTLVEDNRITDARDGIYYSWASNVTARGNALWDLRYGVHYMYSDSSRLANNTAVDNDVGFALMLSEDIAVVNNTAANNTGTSGHGILLKRIDYSTVRGNEFVGNKRGIYSLNSADNEIVDNLVLGNRIGFHLTAGTHGERVVGNSFVGNARHVQAVTSDTHVWNDSDRGNYWSGGGAADLDDDGVSELRYRPAGLVEKLVRENPTAAVFTNSPAFRALRRAERTLPIVDAPGVVDYHPLERSPHDWRDHYARDSDD</sequence>
<dbReference type="InterPro" id="IPR006633">
    <property type="entry name" value="Carb-bd_sugar_hydrolysis-dom"/>
</dbReference>
<name>A0A1I5MU75_9EURY</name>
<reference evidence="3" key="1">
    <citation type="submission" date="2016-10" db="EMBL/GenBank/DDBJ databases">
        <authorList>
            <person name="Varghese N."/>
            <person name="Submissions S."/>
        </authorList>
    </citation>
    <scope>NUCLEOTIDE SEQUENCE [LARGE SCALE GENOMIC DNA]</scope>
    <source>
        <strain evidence="3">CGMCC 1.10329</strain>
    </source>
</reference>
<dbReference type="NCBIfam" id="TIGR03804">
    <property type="entry name" value="para_beta_helix"/>
    <property type="match status" value="2"/>
</dbReference>
<organism evidence="2 3">
    <name type="scientific">Halolamina pelagica</name>
    <dbReference type="NCBI Taxonomy" id="699431"/>
    <lineage>
        <taxon>Archaea</taxon>
        <taxon>Methanobacteriati</taxon>
        <taxon>Methanobacteriota</taxon>
        <taxon>Stenosarchaea group</taxon>
        <taxon>Halobacteria</taxon>
        <taxon>Halobacteriales</taxon>
        <taxon>Haloferacaceae</taxon>
    </lineage>
</organism>
<dbReference type="InterPro" id="IPR011050">
    <property type="entry name" value="Pectin_lyase_fold/virulence"/>
</dbReference>
<dbReference type="NCBIfam" id="TIGR04247">
    <property type="entry name" value="NosD_copper_fam"/>
    <property type="match status" value="1"/>
</dbReference>
<gene>
    <name evidence="2" type="ORF">SAMN05216277_101406</name>
</gene>
<dbReference type="OrthoDB" id="29186at2157"/>
<dbReference type="InterPro" id="IPR026464">
    <property type="entry name" value="NosD_copper_fam"/>
</dbReference>
<evidence type="ECO:0000259" key="1">
    <source>
        <dbReference type="SMART" id="SM00722"/>
    </source>
</evidence>
<feature type="domain" description="Carbohydrate-binding/sugar hydrolysis" evidence="1">
    <location>
        <begin position="74"/>
        <end position="223"/>
    </location>
</feature>
<protein>
    <submittedName>
        <fullName evidence="2">Nitrous oxidase accessory protein</fullName>
    </submittedName>
</protein>
<dbReference type="SMART" id="SM00710">
    <property type="entry name" value="PbH1"/>
    <property type="match status" value="9"/>
</dbReference>
<feature type="domain" description="Carbohydrate-binding/sugar hydrolysis" evidence="1">
    <location>
        <begin position="229"/>
        <end position="392"/>
    </location>
</feature>
<dbReference type="Proteomes" id="UP000183769">
    <property type="component" value="Unassembled WGS sequence"/>
</dbReference>
<keyword evidence="3" id="KW-1185">Reference proteome</keyword>
<dbReference type="SUPFAM" id="SSF51126">
    <property type="entry name" value="Pectin lyase-like"/>
    <property type="match status" value="1"/>
</dbReference>